<accession>A0A7L6B625</accession>
<keyword evidence="2" id="KW-0732">Signal</keyword>
<proteinExistence type="predicted"/>
<name>A0A7L6B625_9ACTN</name>
<dbReference type="EMBL" id="CP059322">
    <property type="protein sequence ID" value="QLQ37339.1"/>
    <property type="molecule type" value="Genomic_DNA"/>
</dbReference>
<reference evidence="4" key="1">
    <citation type="submission" date="2020-07" db="EMBL/GenBank/DDBJ databases">
        <title>A new Micromonospora strain with potent antibiotic activity isolated from the microbiome of a mid-Atlantic deep-sea sponge.</title>
        <authorList>
            <person name="Back C.R."/>
            <person name="Stennett H.L."/>
            <person name="Williams S.E."/>
            <person name="Wang L."/>
            <person name="Ojeda Gomez J."/>
            <person name="Abdulle O.M."/>
            <person name="Duffy T."/>
            <person name="Hendry K.R."/>
            <person name="Powell D."/>
            <person name="Stach J.E."/>
            <person name="Essex-Lopresti A.E."/>
            <person name="Willis C.L."/>
            <person name="Curnow P."/>
            <person name="Race P.R."/>
        </authorList>
    </citation>
    <scope>NUCLEOTIDE SEQUENCE [LARGE SCALE GENOMIC DNA]</scope>
    <source>
        <strain evidence="4">28ISP2-46</strain>
    </source>
</reference>
<feature type="region of interest" description="Disordered" evidence="1">
    <location>
        <begin position="338"/>
        <end position="380"/>
    </location>
</feature>
<gene>
    <name evidence="3" type="ORF">H1D33_29710</name>
</gene>
<dbReference type="KEGG" id="mfeu:H1D33_29710"/>
<dbReference type="Proteomes" id="UP000510844">
    <property type="component" value="Chromosome"/>
</dbReference>
<sequence>MRKLLIIPVTMLAAAGAAALLVSQSPSPPAVGKHLSADSRIVTDGTDEMINIRREPHEGNLGPTRQPTELLRVPSDTAARVWCEADDAAPAVTAMKWYFLTLIDGAYPGVSGYVYRNLVRDAGNPPPCTNDIVNAHPRTPGVLSMQQGRPRGAGYYYAVTIRGFHPNWKYSVECVDDSVDLGEGNVYLEEAFRTFEMVTDGEGNGFKADGCYSGEGSRHWVRSGPYTSDMITWQARTPPESAVTTSGAPAPGPVAGSPRIALSQGSAARRGSWYVITLTGFAAGKSISVSCRDSVDPTGFTTFTVRTDRDGAATSSDGCFSGDGPDHWAWAEGMESNHVTWTGSSPAAPAPEAEPTASPPAGPAAPPVPPSPTVSLEQGPAAPHGFRYAVSLQHFAPGTDVTVTCHDSVDPGGFYTFRLRTDGDGNAYTRTQCYSGDHPDHWAIAGGIESNHVSW</sequence>
<organism evidence="3 4">
    <name type="scientific">Micromonospora robiginosa</name>
    <dbReference type="NCBI Taxonomy" id="2749844"/>
    <lineage>
        <taxon>Bacteria</taxon>
        <taxon>Bacillati</taxon>
        <taxon>Actinomycetota</taxon>
        <taxon>Actinomycetes</taxon>
        <taxon>Micromonosporales</taxon>
        <taxon>Micromonosporaceae</taxon>
        <taxon>Micromonospora</taxon>
    </lineage>
</organism>
<keyword evidence="4" id="KW-1185">Reference proteome</keyword>
<feature type="compositionally biased region" description="Low complexity" evidence="1">
    <location>
        <begin position="343"/>
        <end position="356"/>
    </location>
</feature>
<evidence type="ECO:0000256" key="2">
    <source>
        <dbReference type="SAM" id="SignalP"/>
    </source>
</evidence>
<evidence type="ECO:0000313" key="3">
    <source>
        <dbReference type="EMBL" id="QLQ37339.1"/>
    </source>
</evidence>
<feature type="compositionally biased region" description="Pro residues" evidence="1">
    <location>
        <begin position="357"/>
        <end position="372"/>
    </location>
</feature>
<evidence type="ECO:0000313" key="4">
    <source>
        <dbReference type="Proteomes" id="UP000510844"/>
    </source>
</evidence>
<evidence type="ECO:0008006" key="5">
    <source>
        <dbReference type="Google" id="ProtNLM"/>
    </source>
</evidence>
<feature type="chain" id="PRO_5038841361" description="Ig-like domain-containing protein" evidence="2">
    <location>
        <begin position="20"/>
        <end position="455"/>
    </location>
</feature>
<protein>
    <recommendedName>
        <fullName evidence="5">Ig-like domain-containing protein</fullName>
    </recommendedName>
</protein>
<evidence type="ECO:0000256" key="1">
    <source>
        <dbReference type="SAM" id="MobiDB-lite"/>
    </source>
</evidence>
<dbReference type="AlphaFoldDB" id="A0A7L6B625"/>
<reference evidence="3 4" key="2">
    <citation type="journal article" date="2021" name="Mar. Drugs">
        <title>A New Micromonospora Strain with Antibiotic Activity Isolated from the Microbiome of a Mid-Atlantic Deep-Sea Sponge.</title>
        <authorList>
            <person name="Back C.R."/>
            <person name="Stennett H.L."/>
            <person name="Williams S.E."/>
            <person name="Wang L."/>
            <person name="Ojeda Gomez J."/>
            <person name="Abdulle O.M."/>
            <person name="Duffy T."/>
            <person name="Neal C."/>
            <person name="Mantell J."/>
            <person name="Jepson M.A."/>
            <person name="Hendry K.R."/>
            <person name="Powell D."/>
            <person name="Stach J.E.M."/>
            <person name="Essex-Lopresti A.E."/>
            <person name="Willis C.L."/>
            <person name="Curnow P."/>
            <person name="Race P.R."/>
        </authorList>
    </citation>
    <scope>NUCLEOTIDE SEQUENCE [LARGE SCALE GENOMIC DNA]</scope>
    <source>
        <strain evidence="3 4">28ISP2-46</strain>
    </source>
</reference>
<feature type="signal peptide" evidence="2">
    <location>
        <begin position="1"/>
        <end position="19"/>
    </location>
</feature>
<dbReference type="RefSeq" id="WP_181569828.1">
    <property type="nucleotide sequence ID" value="NZ_CP059322.2"/>
</dbReference>